<dbReference type="PROSITE" id="PS00018">
    <property type="entry name" value="EF_HAND_1"/>
    <property type="match status" value="4"/>
</dbReference>
<feature type="domain" description="EF-hand" evidence="3">
    <location>
        <begin position="63"/>
        <end position="98"/>
    </location>
</feature>
<evidence type="ECO:0000259" key="3">
    <source>
        <dbReference type="PROSITE" id="PS50222"/>
    </source>
</evidence>
<evidence type="ECO:0000313" key="4">
    <source>
        <dbReference type="EMBL" id="CAD5223028.1"/>
    </source>
</evidence>
<evidence type="ECO:0000256" key="2">
    <source>
        <dbReference type="ARBA" id="ARBA00022837"/>
    </source>
</evidence>
<dbReference type="Gene3D" id="1.10.238.10">
    <property type="entry name" value="EF-hand"/>
    <property type="match status" value="2"/>
</dbReference>
<evidence type="ECO:0000313" key="5">
    <source>
        <dbReference type="Proteomes" id="UP000659654"/>
    </source>
</evidence>
<dbReference type="InterPro" id="IPR050145">
    <property type="entry name" value="Centrin_CML-like"/>
</dbReference>
<proteinExistence type="predicted"/>
<protein>
    <submittedName>
        <fullName evidence="4">(pine wood nematode) hypothetical protein</fullName>
    </submittedName>
</protein>
<dbReference type="AlphaFoldDB" id="A0A7I8WGA5"/>
<name>A0A7I8WGA5_BURXY</name>
<dbReference type="SMR" id="A0A7I8WGA5"/>
<dbReference type="InterPro" id="IPR002048">
    <property type="entry name" value="EF_hand_dom"/>
</dbReference>
<feature type="domain" description="EF-hand" evidence="3">
    <location>
        <begin position="137"/>
        <end position="172"/>
    </location>
</feature>
<dbReference type="PANTHER" id="PTHR23050">
    <property type="entry name" value="CALCIUM BINDING PROTEIN"/>
    <property type="match status" value="1"/>
</dbReference>
<dbReference type="GO" id="GO:0005509">
    <property type="term" value="F:calcium ion binding"/>
    <property type="evidence" value="ECO:0007669"/>
    <property type="project" value="InterPro"/>
</dbReference>
<accession>A0A7I8WGA5</accession>
<feature type="domain" description="EF-hand" evidence="3">
    <location>
        <begin position="175"/>
        <end position="205"/>
    </location>
</feature>
<dbReference type="InterPro" id="IPR018247">
    <property type="entry name" value="EF_Hand_1_Ca_BS"/>
</dbReference>
<keyword evidence="1" id="KW-0677">Repeat</keyword>
<dbReference type="CDD" id="cd00051">
    <property type="entry name" value="EFh"/>
    <property type="match status" value="2"/>
</dbReference>
<dbReference type="InterPro" id="IPR011992">
    <property type="entry name" value="EF-hand-dom_pair"/>
</dbReference>
<dbReference type="SMART" id="SM00054">
    <property type="entry name" value="EFh"/>
    <property type="match status" value="4"/>
</dbReference>
<dbReference type="PRINTS" id="PR01697">
    <property type="entry name" value="PARVALBUMIN"/>
</dbReference>
<reference evidence="4" key="1">
    <citation type="submission" date="2020-09" db="EMBL/GenBank/DDBJ databases">
        <authorList>
            <person name="Kikuchi T."/>
        </authorList>
    </citation>
    <scope>NUCLEOTIDE SEQUENCE</scope>
    <source>
        <strain evidence="4">Ka4C1</strain>
    </source>
</reference>
<dbReference type="PROSITE" id="PS50222">
    <property type="entry name" value="EF_HAND_2"/>
    <property type="match status" value="4"/>
</dbReference>
<dbReference type="FunFam" id="1.10.238.10:FF:000001">
    <property type="entry name" value="Calmodulin 1"/>
    <property type="match status" value="1"/>
</dbReference>
<comment type="caution">
    <text evidence="4">The sequence shown here is derived from an EMBL/GenBank/DDBJ whole genome shotgun (WGS) entry which is preliminary data.</text>
</comment>
<dbReference type="EMBL" id="CAJFDI010000003">
    <property type="protein sequence ID" value="CAD5223028.1"/>
    <property type="molecule type" value="Genomic_DNA"/>
</dbReference>
<organism evidence="4 5">
    <name type="scientific">Bursaphelenchus xylophilus</name>
    <name type="common">Pinewood nematode worm</name>
    <name type="synonym">Aphelenchoides xylophilus</name>
    <dbReference type="NCBI Taxonomy" id="6326"/>
    <lineage>
        <taxon>Eukaryota</taxon>
        <taxon>Metazoa</taxon>
        <taxon>Ecdysozoa</taxon>
        <taxon>Nematoda</taxon>
        <taxon>Chromadorea</taxon>
        <taxon>Rhabditida</taxon>
        <taxon>Tylenchina</taxon>
        <taxon>Tylenchomorpha</taxon>
        <taxon>Aphelenchoidea</taxon>
        <taxon>Aphelenchoididae</taxon>
        <taxon>Bursaphelenchus</taxon>
    </lineage>
</organism>
<dbReference type="OrthoDB" id="26525at2759"/>
<evidence type="ECO:0000256" key="1">
    <source>
        <dbReference type="ARBA" id="ARBA00022737"/>
    </source>
</evidence>
<gene>
    <name evidence="4" type="ORF">BXYJ_LOCUS7774</name>
</gene>
<dbReference type="Proteomes" id="UP000582659">
    <property type="component" value="Unassembled WGS sequence"/>
</dbReference>
<sequence>MEIPRQTPPAKRLLLCVALRTISGPPKSSLRSLYSRQESAEMNMNIQRQNNQNNGQMRRCTAAEYEEFKKAFQFFDANHDGYITAQELELAMNKCGVYPSKLELRFVMSEGDRDGNGVITFDEFAALMENQDRRLKYDNQQLWEQFRMFDKDNDGFIERGEMTQIVKELALGRYFPTNVIDKLFREADVDGDGKISFEEFAMAVN</sequence>
<keyword evidence="2" id="KW-0106">Calcium</keyword>
<dbReference type="SUPFAM" id="SSF47473">
    <property type="entry name" value="EF-hand"/>
    <property type="match status" value="1"/>
</dbReference>
<dbReference type="EMBL" id="CAJFCV020000003">
    <property type="protein sequence ID" value="CAG9111566.1"/>
    <property type="molecule type" value="Genomic_DNA"/>
</dbReference>
<dbReference type="Proteomes" id="UP000659654">
    <property type="component" value="Unassembled WGS sequence"/>
</dbReference>
<feature type="domain" description="EF-hand" evidence="3">
    <location>
        <begin position="99"/>
        <end position="134"/>
    </location>
</feature>
<keyword evidence="5" id="KW-1185">Reference proteome</keyword>
<dbReference type="Pfam" id="PF13499">
    <property type="entry name" value="EF-hand_7"/>
    <property type="match status" value="2"/>
</dbReference>